<proteinExistence type="inferred from homology"/>
<reference evidence="2" key="1">
    <citation type="submission" date="2018-05" db="EMBL/GenBank/DDBJ databases">
        <authorList>
            <person name="Lanie J.A."/>
            <person name="Ng W.-L."/>
            <person name="Kazmierczak K.M."/>
            <person name="Andrzejewski T.M."/>
            <person name="Davidsen T.M."/>
            <person name="Wayne K.J."/>
            <person name="Tettelin H."/>
            <person name="Glass J.I."/>
            <person name="Rusch D."/>
            <person name="Podicherti R."/>
            <person name="Tsui H.-C.T."/>
            <person name="Winkler M.E."/>
        </authorList>
    </citation>
    <scope>NUCLEOTIDE SEQUENCE</scope>
</reference>
<dbReference type="Gene3D" id="3.60.70.12">
    <property type="entry name" value="L-amino peptidase D-ALA esterase/amidase"/>
    <property type="match status" value="1"/>
</dbReference>
<dbReference type="PANTHER" id="PTHR36512:SF3">
    <property type="entry name" value="BLR5678 PROTEIN"/>
    <property type="match status" value="1"/>
</dbReference>
<sequence>GGRRLLAIAAGIAGGLTFQPPTLSQSNSGLTAVDGLKVGHHSLATRPTGCTVVLAEAGAVAGVDVRGGAPGTRETALLAPTKTVQEVHAIVLSGGSAFGLDTASGVMRYLSERDIGYDTRIAKVPIVPAAVLFDLGVGNDSGTHPTADCGYRAAEAATAEAVTEGNIGVGAGATVGKTGGPGRAMKGGVGSTSVSLQGGLVVAALVAVNAVGDVIDPTTGQVVAGVRTEDGRGLADARTLLRTGQIRSSQPGTNTTIGVVATNARLDQVQATVMAQMAHDGIARAIAPAHTPTDGDAIFALSTGTYDAPVSLTTVGALAAEAMAEAIVRAVRAATGIPGYPAARDLQAGQ</sequence>
<accession>A0A381R2S5</accession>
<dbReference type="PANTHER" id="PTHR36512">
    <property type="entry name" value="D-AMINOPEPTIDASE"/>
    <property type="match status" value="1"/>
</dbReference>
<feature type="non-terminal residue" evidence="2">
    <location>
        <position position="1"/>
    </location>
</feature>
<dbReference type="Pfam" id="PF03576">
    <property type="entry name" value="Peptidase_S58"/>
    <property type="match status" value="1"/>
</dbReference>
<dbReference type="AlphaFoldDB" id="A0A381R2S5"/>
<dbReference type="EMBL" id="UINC01001662">
    <property type="protein sequence ID" value="SUZ86045.1"/>
    <property type="molecule type" value="Genomic_DNA"/>
</dbReference>
<organism evidence="2">
    <name type="scientific">marine metagenome</name>
    <dbReference type="NCBI Taxonomy" id="408172"/>
    <lineage>
        <taxon>unclassified sequences</taxon>
        <taxon>metagenomes</taxon>
        <taxon>ecological metagenomes</taxon>
    </lineage>
</organism>
<dbReference type="CDD" id="cd02252">
    <property type="entry name" value="nylC_like"/>
    <property type="match status" value="1"/>
</dbReference>
<evidence type="ECO:0000256" key="1">
    <source>
        <dbReference type="ARBA" id="ARBA00007068"/>
    </source>
</evidence>
<evidence type="ECO:0008006" key="3">
    <source>
        <dbReference type="Google" id="ProtNLM"/>
    </source>
</evidence>
<dbReference type="InterPro" id="IPR005321">
    <property type="entry name" value="Peptidase_S58_DmpA"/>
</dbReference>
<dbReference type="InterPro" id="IPR016117">
    <property type="entry name" value="ArgJ-like_dom_sf"/>
</dbReference>
<dbReference type="GO" id="GO:0004177">
    <property type="term" value="F:aminopeptidase activity"/>
    <property type="evidence" value="ECO:0007669"/>
    <property type="project" value="TreeGrafter"/>
</dbReference>
<dbReference type="SUPFAM" id="SSF56266">
    <property type="entry name" value="DmpA/ArgJ-like"/>
    <property type="match status" value="1"/>
</dbReference>
<gene>
    <name evidence="2" type="ORF">METZ01_LOCUS38899</name>
</gene>
<protein>
    <recommendedName>
        <fullName evidence="3">Peptidase S58</fullName>
    </recommendedName>
</protein>
<evidence type="ECO:0000313" key="2">
    <source>
        <dbReference type="EMBL" id="SUZ86045.1"/>
    </source>
</evidence>
<comment type="similarity">
    <text evidence="1">Belongs to the peptidase S58 family.</text>
</comment>
<name>A0A381R2S5_9ZZZZ</name>